<name>A0DCT2_PARTE</name>
<dbReference type="GO" id="GO:0003700">
    <property type="term" value="F:DNA-binding transcription factor activity"/>
    <property type="evidence" value="ECO:0007669"/>
    <property type="project" value="InterPro"/>
</dbReference>
<dbReference type="InterPro" id="IPR046347">
    <property type="entry name" value="bZIP_sf"/>
</dbReference>
<gene>
    <name evidence="1" type="ORF">GSPATT00015708001</name>
</gene>
<dbReference type="Gene3D" id="1.20.5.170">
    <property type="match status" value="1"/>
</dbReference>
<dbReference type="OrthoDB" id="295274at2759"/>
<dbReference type="InParanoid" id="A0DCT2"/>
<evidence type="ECO:0000313" key="1">
    <source>
        <dbReference type="EMBL" id="CAK80849.1"/>
    </source>
</evidence>
<dbReference type="SUPFAM" id="SSF57959">
    <property type="entry name" value="Leucine zipper domain"/>
    <property type="match status" value="1"/>
</dbReference>
<dbReference type="RefSeq" id="XP_001448246.1">
    <property type="nucleotide sequence ID" value="XM_001448209.1"/>
</dbReference>
<reference evidence="1 2" key="1">
    <citation type="journal article" date="2006" name="Nature">
        <title>Global trends of whole-genome duplications revealed by the ciliate Paramecium tetraurelia.</title>
        <authorList>
            <consortium name="Genoscope"/>
            <person name="Aury J.-M."/>
            <person name="Jaillon O."/>
            <person name="Duret L."/>
            <person name="Noel B."/>
            <person name="Jubin C."/>
            <person name="Porcel B.M."/>
            <person name="Segurens B."/>
            <person name="Daubin V."/>
            <person name="Anthouard V."/>
            <person name="Aiach N."/>
            <person name="Arnaiz O."/>
            <person name="Billaut A."/>
            <person name="Beisson J."/>
            <person name="Blanc I."/>
            <person name="Bouhouche K."/>
            <person name="Camara F."/>
            <person name="Duharcourt S."/>
            <person name="Guigo R."/>
            <person name="Gogendeau D."/>
            <person name="Katinka M."/>
            <person name="Keller A.-M."/>
            <person name="Kissmehl R."/>
            <person name="Klotz C."/>
            <person name="Koll F."/>
            <person name="Le Moue A."/>
            <person name="Lepere C."/>
            <person name="Malinsky S."/>
            <person name="Nowacki M."/>
            <person name="Nowak J.K."/>
            <person name="Plattner H."/>
            <person name="Poulain J."/>
            <person name="Ruiz F."/>
            <person name="Serrano V."/>
            <person name="Zagulski M."/>
            <person name="Dessen P."/>
            <person name="Betermier M."/>
            <person name="Weissenbach J."/>
            <person name="Scarpelli C."/>
            <person name="Schachter V."/>
            <person name="Sperling L."/>
            <person name="Meyer E."/>
            <person name="Cohen J."/>
            <person name="Wincker P."/>
        </authorList>
    </citation>
    <scope>NUCLEOTIDE SEQUENCE [LARGE SCALE GENOMIC DNA]</scope>
    <source>
        <strain evidence="1 2">Stock d4-2</strain>
    </source>
</reference>
<dbReference type="CDD" id="cd14811">
    <property type="entry name" value="bZIP_u2"/>
    <property type="match status" value="1"/>
</dbReference>
<keyword evidence="2" id="KW-1185">Reference proteome</keyword>
<organism evidence="1 2">
    <name type="scientific">Paramecium tetraurelia</name>
    <dbReference type="NCBI Taxonomy" id="5888"/>
    <lineage>
        <taxon>Eukaryota</taxon>
        <taxon>Sar</taxon>
        <taxon>Alveolata</taxon>
        <taxon>Ciliophora</taxon>
        <taxon>Intramacronucleata</taxon>
        <taxon>Oligohymenophorea</taxon>
        <taxon>Peniculida</taxon>
        <taxon>Parameciidae</taxon>
        <taxon>Paramecium</taxon>
    </lineage>
</organism>
<dbReference type="KEGG" id="ptm:GSPATT00015708001"/>
<evidence type="ECO:0008006" key="3">
    <source>
        <dbReference type="Google" id="ProtNLM"/>
    </source>
</evidence>
<protein>
    <recommendedName>
        <fullName evidence="3">BZIP domain-containing protein</fullName>
    </recommendedName>
</protein>
<dbReference type="Proteomes" id="UP000000600">
    <property type="component" value="Unassembled WGS sequence"/>
</dbReference>
<accession>A0DCT2</accession>
<sequence>MSNDQPFEDVDQFLHPLANQQAIPNMLQQAITQDQLLAQNVRLLQQLHEQQRMLNLQSIFTNNMLMNPLIQQQVNQESKKIKKANKTIKTIPSTTSLKDCAQPIQEIKGNVKNAYIKKITSLLSVEGDKLLDEDLQEDLDLESYSEAQDKSKLAGLLGSNNDLLNSESKNKRLRQSAKNSRLRKKVYLKLLEKKVSELDQQIQEYKKTTRQSFEYLTQILQSHPILNSMIIGNSAAIDQVLECSSSDQAQLVLDSYLMRYGTCGIKRRDYVKYAVKNIQKNFLKGNYGLQLMSWNQQIQNCKEYYDTEFNQYVEIVKEEAKLEDDNLVYSVLPTIDKMLNHRKMSQQYERILLLDNYLNLIRISKTQNRINKRLRKQLISLHNHYLPSNIQNSQNRWRRWGLSIVLINDQYIFVLFQTSRNIKNIKQILISFTIFCIYYIQTIPLKFKFDYQF</sequence>
<evidence type="ECO:0000313" key="2">
    <source>
        <dbReference type="Proteomes" id="UP000000600"/>
    </source>
</evidence>
<dbReference type="GeneID" id="5034034"/>
<dbReference type="EMBL" id="CT868385">
    <property type="protein sequence ID" value="CAK80849.1"/>
    <property type="molecule type" value="Genomic_DNA"/>
</dbReference>
<dbReference type="AlphaFoldDB" id="A0DCT2"/>
<dbReference type="OMA" id="FTNNMLM"/>
<dbReference type="HOGENOM" id="CLU_048823_0_0_1"/>
<proteinExistence type="predicted"/>